<evidence type="ECO:0000259" key="1">
    <source>
        <dbReference type="Pfam" id="PF01593"/>
    </source>
</evidence>
<dbReference type="Gene3D" id="3.90.660.10">
    <property type="match status" value="1"/>
</dbReference>
<protein>
    <recommendedName>
        <fullName evidence="1">Amine oxidase domain-containing protein</fullName>
    </recommendedName>
</protein>
<dbReference type="Pfam" id="PF13450">
    <property type="entry name" value="NAD_binding_8"/>
    <property type="match status" value="1"/>
</dbReference>
<dbReference type="InterPro" id="IPR050281">
    <property type="entry name" value="Flavin_monoamine_oxidase"/>
</dbReference>
<dbReference type="PANTHER" id="PTHR10742">
    <property type="entry name" value="FLAVIN MONOAMINE OXIDASE"/>
    <property type="match status" value="1"/>
</dbReference>
<sequence>MSDNSVSVVVVGAGVAGLSTAHHLRQAGFTNITILEASDRVGGRVKSVAPLEGEGAVELGATCIHGASRDNPVYALMEETGGQFCTEEGDRIDRSVAEKVWEIYMDMADDQDEQYKMHAKEGGSCTQTMSSEKFIQKAIPRMLQAFQEGKQRTAASSALNTMLNYTRFMDGSEMNHISADLVGCYVTPPGPEMLVTGRGYSLFVENLVKQIPGVNILFNREVTKIRWGGVPENDHHVIGDTCSTNPKAKVLCKNGDEYDADYVVVTCSLGHLKANHKTLFDPPLPESKAGAIERMGFGRSNKLFLYYEKPFWKEGVKLAWTTDTPNITTKSDWVRRILAFDTVPGNPHVLGGPVSGTGSEILETLTDDQVAADCTEVLRKFLNNPSIPSPTFILRSNWNTDHLYLGSYSYLSTESKDGDIEELASSLPGDRHPVLLFAGEATHPCYYSTVHGAYLSGVTASKKISDAQNSK</sequence>
<proteinExistence type="predicted"/>
<dbReference type="Pfam" id="PF01593">
    <property type="entry name" value="Amino_oxidase"/>
    <property type="match status" value="1"/>
</dbReference>
<dbReference type="PANTHER" id="PTHR10742:SF416">
    <property type="entry name" value="SPERMINE OXIDASE"/>
    <property type="match status" value="1"/>
</dbReference>
<evidence type="ECO:0000313" key="3">
    <source>
        <dbReference type="Proteomes" id="UP001519460"/>
    </source>
</evidence>
<dbReference type="PRINTS" id="PR00419">
    <property type="entry name" value="ADXRDTASE"/>
</dbReference>
<name>A0ABD0M5X1_9CAEN</name>
<accession>A0ABD0M5X1</accession>
<dbReference type="AlphaFoldDB" id="A0ABD0M5X1"/>
<dbReference type="Gene3D" id="3.50.50.60">
    <property type="entry name" value="FAD/NAD(P)-binding domain"/>
    <property type="match status" value="1"/>
</dbReference>
<evidence type="ECO:0000313" key="2">
    <source>
        <dbReference type="EMBL" id="KAK7507158.1"/>
    </source>
</evidence>
<dbReference type="SUPFAM" id="SSF51905">
    <property type="entry name" value="FAD/NAD(P)-binding domain"/>
    <property type="match status" value="1"/>
</dbReference>
<reference evidence="2 3" key="1">
    <citation type="journal article" date="2023" name="Sci. Data">
        <title>Genome assembly of the Korean intertidal mud-creeper Batillaria attramentaria.</title>
        <authorList>
            <person name="Patra A.K."/>
            <person name="Ho P.T."/>
            <person name="Jun S."/>
            <person name="Lee S.J."/>
            <person name="Kim Y."/>
            <person name="Won Y.J."/>
        </authorList>
    </citation>
    <scope>NUCLEOTIDE SEQUENCE [LARGE SCALE GENOMIC DNA]</scope>
    <source>
        <strain evidence="2">Wonlab-2016</strain>
    </source>
</reference>
<keyword evidence="3" id="KW-1185">Reference proteome</keyword>
<dbReference type="SUPFAM" id="SSF54373">
    <property type="entry name" value="FAD-linked reductases, C-terminal domain"/>
    <property type="match status" value="1"/>
</dbReference>
<dbReference type="InterPro" id="IPR036188">
    <property type="entry name" value="FAD/NAD-bd_sf"/>
</dbReference>
<dbReference type="Proteomes" id="UP001519460">
    <property type="component" value="Unassembled WGS sequence"/>
</dbReference>
<dbReference type="InterPro" id="IPR002937">
    <property type="entry name" value="Amino_oxidase"/>
</dbReference>
<organism evidence="2 3">
    <name type="scientific">Batillaria attramentaria</name>
    <dbReference type="NCBI Taxonomy" id="370345"/>
    <lineage>
        <taxon>Eukaryota</taxon>
        <taxon>Metazoa</taxon>
        <taxon>Spiralia</taxon>
        <taxon>Lophotrochozoa</taxon>
        <taxon>Mollusca</taxon>
        <taxon>Gastropoda</taxon>
        <taxon>Caenogastropoda</taxon>
        <taxon>Sorbeoconcha</taxon>
        <taxon>Cerithioidea</taxon>
        <taxon>Batillariidae</taxon>
        <taxon>Batillaria</taxon>
    </lineage>
</organism>
<gene>
    <name evidence="2" type="ORF">BaRGS_00001093</name>
</gene>
<comment type="caution">
    <text evidence="2">The sequence shown here is derived from an EMBL/GenBank/DDBJ whole genome shotgun (WGS) entry which is preliminary data.</text>
</comment>
<feature type="domain" description="Amine oxidase" evidence="1">
    <location>
        <begin position="145"/>
        <end position="464"/>
    </location>
</feature>
<dbReference type="EMBL" id="JACVVK020000004">
    <property type="protein sequence ID" value="KAK7507158.1"/>
    <property type="molecule type" value="Genomic_DNA"/>
</dbReference>